<protein>
    <submittedName>
        <fullName evidence="2">Uncharacterized protein</fullName>
    </submittedName>
</protein>
<keyword evidence="3" id="KW-1185">Reference proteome</keyword>
<dbReference type="Proteomes" id="UP000202786">
    <property type="component" value="Segment"/>
</dbReference>
<feature type="transmembrane region" description="Helical" evidence="1">
    <location>
        <begin position="31"/>
        <end position="51"/>
    </location>
</feature>
<gene>
    <name evidence="2" type="primary">48</name>
    <name evidence="2" type="ORF">HGTV1_48</name>
</gene>
<reference evidence="2 3" key="1">
    <citation type="submission" date="2012-12" db="EMBL/GenBank/DDBJ databases">
        <authorList>
            <person name="Sencilo A."/>
            <person name="Jacobs-Sera D."/>
            <person name="Russell D.A."/>
            <person name="Ko C."/>
            <person name="Atanasova N."/>
            <person name="Osterlund E."/>
            <person name="Oksanen H.M."/>
            <person name="Bamford D.H."/>
            <person name="Hatfull G.F."/>
            <person name="Roine E."/>
            <person name="Hendrix R.W."/>
        </authorList>
    </citation>
    <scope>NUCLEOTIDE SEQUENCE [LARGE SCALE GENOMIC DNA]</scope>
</reference>
<keyword evidence="1" id="KW-0472">Membrane</keyword>
<evidence type="ECO:0000256" key="1">
    <source>
        <dbReference type="SAM" id="Phobius"/>
    </source>
</evidence>
<evidence type="ECO:0000313" key="2">
    <source>
        <dbReference type="EMBL" id="AGM11378.1"/>
    </source>
</evidence>
<dbReference type="KEGG" id="vg:16193954"/>
<organism evidence="2 3">
    <name type="scientific">Halogranum tailed virus 1</name>
    <dbReference type="NCBI Taxonomy" id="1273749"/>
    <lineage>
        <taxon>Viruses</taxon>
        <taxon>Duplodnaviria</taxon>
        <taxon>Heunggongvirae</taxon>
        <taxon>Uroviricota</taxon>
        <taxon>Caudoviricetes</taxon>
        <taxon>Thumleimavirales</taxon>
        <taxon>Halomagnusviridae</taxon>
        <taxon>Hagravirus</taxon>
        <taxon>Hagravirus capitaneum</taxon>
        <taxon>Hagravirus HGTV1</taxon>
    </lineage>
</organism>
<evidence type="ECO:0000313" key="3">
    <source>
        <dbReference type="Proteomes" id="UP000202786"/>
    </source>
</evidence>
<sequence length="53" mass="5746">MVLAKLLVMTIAGFIFFISPVAPFLGAQAALLAFGFMAGSWVMYLMDLYGVKL</sequence>
<name>R4TMH6_9CAUD</name>
<proteinExistence type="predicted"/>
<accession>R4TMH6</accession>
<dbReference type="RefSeq" id="YP_008059256.1">
    <property type="nucleotide sequence ID" value="NC_021328.1"/>
</dbReference>
<keyword evidence="1" id="KW-1133">Transmembrane helix</keyword>
<feature type="transmembrane region" description="Helical" evidence="1">
    <location>
        <begin position="7"/>
        <end position="25"/>
    </location>
</feature>
<keyword evidence="1" id="KW-0812">Transmembrane</keyword>
<dbReference type="GeneID" id="16193954"/>
<dbReference type="EMBL" id="KC292026">
    <property type="protein sequence ID" value="AGM11378.1"/>
    <property type="molecule type" value="Genomic_DNA"/>
</dbReference>